<dbReference type="EMBL" id="SCKX01000001">
    <property type="protein sequence ID" value="RWZ78674.1"/>
    <property type="molecule type" value="Genomic_DNA"/>
</dbReference>
<gene>
    <name evidence="2" type="ORF">EOT05_02920</name>
</gene>
<feature type="domain" description="Transcription elongation factor GreA/GreB C-terminal" evidence="1">
    <location>
        <begin position="143"/>
        <end position="182"/>
    </location>
</feature>
<dbReference type="SUPFAM" id="SSF54534">
    <property type="entry name" value="FKBP-like"/>
    <property type="match status" value="1"/>
</dbReference>
<keyword evidence="3" id="KW-1185">Reference proteome</keyword>
<protein>
    <recommendedName>
        <fullName evidence="1">Transcription elongation factor GreA/GreB C-terminal domain-containing protein</fullName>
    </recommendedName>
</protein>
<proteinExistence type="predicted"/>
<accession>A0A4Q0AHS5</accession>
<reference evidence="2" key="1">
    <citation type="submission" date="2019-01" db="EMBL/GenBank/DDBJ databases">
        <title>Genomic signatures and co-occurrence patterns of the ultra-small Saccharimodia (Patescibacteria phylum) suggest a symbiotic lifestyle.</title>
        <authorList>
            <person name="Lemos L."/>
            <person name="Medeiros J."/>
            <person name="Andreote F."/>
            <person name="Fernandes G."/>
            <person name="Varani A."/>
            <person name="Oliveira G."/>
            <person name="Pylro V."/>
        </authorList>
    </citation>
    <scope>NUCLEOTIDE SEQUENCE [LARGE SCALE GENOMIC DNA]</scope>
    <source>
        <strain evidence="2">AMD02</strain>
    </source>
</reference>
<dbReference type="GO" id="GO:0003677">
    <property type="term" value="F:DNA binding"/>
    <property type="evidence" value="ECO:0007669"/>
    <property type="project" value="InterPro"/>
</dbReference>
<organism evidence="2 3">
    <name type="scientific">Candidatus Microsaccharimonas sossegonensis</name>
    <dbReference type="NCBI Taxonomy" id="2506948"/>
    <lineage>
        <taxon>Bacteria</taxon>
        <taxon>Candidatus Saccharimonadota</taxon>
        <taxon>Candidatus Saccharimonadia</taxon>
        <taxon>Candidatus Saccharimonadales</taxon>
        <taxon>Candidatus Saccharimonadaceae</taxon>
        <taxon>Candidatus Microsaccharimonas</taxon>
    </lineage>
</organism>
<dbReference type="InterPro" id="IPR036953">
    <property type="entry name" value="GreA/GreB_C_sf"/>
</dbReference>
<sequence length="194" mass="21719">MSLRNKEILEALEQKKQPVLSFEVDNARMSLARYIVERDGLTGQMREAYEQTSETWHDNAAADSINSAAGILAEAAKRAITIMKDSVVFSEEFELEDGVTLGSIISMRYGQSEPENYFFTGVTRELPDELIQQLHDQGHDEFGIFTISSPMGQVLLGKKIGEKIPFQTPRGTTVELTIDEINPLRLPASQKIQN</sequence>
<evidence type="ECO:0000313" key="3">
    <source>
        <dbReference type="Proteomes" id="UP000289257"/>
    </source>
</evidence>
<comment type="caution">
    <text evidence="2">The sequence shown here is derived from an EMBL/GenBank/DDBJ whole genome shotgun (WGS) entry which is preliminary data.</text>
</comment>
<dbReference type="AlphaFoldDB" id="A0A4Q0AHS5"/>
<evidence type="ECO:0000313" key="2">
    <source>
        <dbReference type="EMBL" id="RWZ78674.1"/>
    </source>
</evidence>
<dbReference type="Gene3D" id="3.10.50.30">
    <property type="entry name" value="Transcription elongation factor, GreA/GreB, C-terminal domain"/>
    <property type="match status" value="1"/>
</dbReference>
<dbReference type="Proteomes" id="UP000289257">
    <property type="component" value="Unassembled WGS sequence"/>
</dbReference>
<dbReference type="InterPro" id="IPR001437">
    <property type="entry name" value="Tscrpt_elong_fac_GreA/B_C"/>
</dbReference>
<evidence type="ECO:0000259" key="1">
    <source>
        <dbReference type="Pfam" id="PF01272"/>
    </source>
</evidence>
<name>A0A4Q0AHS5_9BACT</name>
<dbReference type="GO" id="GO:0032784">
    <property type="term" value="P:regulation of DNA-templated transcription elongation"/>
    <property type="evidence" value="ECO:0007669"/>
    <property type="project" value="InterPro"/>
</dbReference>
<dbReference type="Pfam" id="PF01272">
    <property type="entry name" value="GreA_GreB"/>
    <property type="match status" value="1"/>
</dbReference>